<feature type="transmembrane region" description="Helical" evidence="12">
    <location>
        <begin position="280"/>
        <end position="302"/>
    </location>
</feature>
<evidence type="ECO:0000256" key="6">
    <source>
        <dbReference type="ARBA" id="ARBA00023053"/>
    </source>
</evidence>
<evidence type="ECO:0000256" key="8">
    <source>
        <dbReference type="ARBA" id="ARBA00023136"/>
    </source>
</evidence>
<evidence type="ECO:0000256" key="10">
    <source>
        <dbReference type="ARBA" id="ARBA00023303"/>
    </source>
</evidence>
<dbReference type="GO" id="GO:0015280">
    <property type="term" value="F:ligand-gated sodium channel activity"/>
    <property type="evidence" value="ECO:0007669"/>
    <property type="project" value="TreeGrafter"/>
</dbReference>
<evidence type="ECO:0000256" key="7">
    <source>
        <dbReference type="ARBA" id="ARBA00023065"/>
    </source>
</evidence>
<organism evidence="13 14">
    <name type="scientific">Mytilus coruscus</name>
    <name type="common">Sea mussel</name>
    <dbReference type="NCBI Taxonomy" id="42192"/>
    <lineage>
        <taxon>Eukaryota</taxon>
        <taxon>Metazoa</taxon>
        <taxon>Spiralia</taxon>
        <taxon>Lophotrochozoa</taxon>
        <taxon>Mollusca</taxon>
        <taxon>Bivalvia</taxon>
        <taxon>Autobranchia</taxon>
        <taxon>Pteriomorphia</taxon>
        <taxon>Mytilida</taxon>
        <taxon>Mytiloidea</taxon>
        <taxon>Mytilidae</taxon>
        <taxon>Mytilinae</taxon>
        <taxon>Mytilus</taxon>
    </lineage>
</organism>
<comment type="subcellular location">
    <subcellularLocation>
        <location evidence="1">Membrane</location>
        <topology evidence="1">Multi-pass membrane protein</topology>
    </subcellularLocation>
</comment>
<gene>
    <name evidence="13" type="ORF">MCOR_51677</name>
</gene>
<dbReference type="EMBL" id="CACVKT020009019">
    <property type="protein sequence ID" value="CAC5419316.1"/>
    <property type="molecule type" value="Genomic_DNA"/>
</dbReference>
<dbReference type="Gene3D" id="1.10.287.770">
    <property type="entry name" value="YojJ-like"/>
    <property type="match status" value="1"/>
</dbReference>
<dbReference type="InterPro" id="IPR001873">
    <property type="entry name" value="ENaC"/>
</dbReference>
<evidence type="ECO:0000256" key="11">
    <source>
        <dbReference type="RuleBase" id="RU000679"/>
    </source>
</evidence>
<dbReference type="Pfam" id="PF00858">
    <property type="entry name" value="ASC"/>
    <property type="match status" value="1"/>
</dbReference>
<evidence type="ECO:0000256" key="3">
    <source>
        <dbReference type="ARBA" id="ARBA00022461"/>
    </source>
</evidence>
<keyword evidence="5 12" id="KW-1133">Transmembrane helix</keyword>
<evidence type="ECO:0000313" key="13">
    <source>
        <dbReference type="EMBL" id="CAC5419316.1"/>
    </source>
</evidence>
<dbReference type="OrthoDB" id="5984445at2759"/>
<dbReference type="PANTHER" id="PTHR11690">
    <property type="entry name" value="AMILORIDE-SENSITIVE SODIUM CHANNEL-RELATED"/>
    <property type="match status" value="1"/>
</dbReference>
<keyword evidence="9 11" id="KW-0739">Sodium transport</keyword>
<accession>A0A6J8EH66</accession>
<evidence type="ECO:0000256" key="1">
    <source>
        <dbReference type="ARBA" id="ARBA00004141"/>
    </source>
</evidence>
<protein>
    <recommendedName>
        <fullName evidence="15">SCNN1B</fullName>
    </recommendedName>
</protein>
<dbReference type="Proteomes" id="UP000507470">
    <property type="component" value="Unassembled WGS sequence"/>
</dbReference>
<evidence type="ECO:0000256" key="5">
    <source>
        <dbReference type="ARBA" id="ARBA00022989"/>
    </source>
</evidence>
<evidence type="ECO:0000256" key="12">
    <source>
        <dbReference type="SAM" id="Phobius"/>
    </source>
</evidence>
<keyword evidence="10 11" id="KW-0407">Ion channel</keyword>
<sequence>MNKRTQSSNPASEARRIAKLCGQVSNNTYKITTKVSILNTDLYFPSISFCDLNPLSLGKIIENKDKVNLAKHLMAVIKKNHDAIEGLKNGTIDIRNSDYIPYVADDPGVVLSIHENGHRPFLQSNGFAVSPGFKTDISIEQKRKERIRDACFEVCKETIVEKNCNCSPSLSDIHLGLGLCENITELQCMEEAEKRSDSCGCKEPCSEVQYKTFRSFTIWPGRSYVGVLDALLKERGLTYQDLRDSLLFINIYFTSLQEEITEEELAYTVENFWSDIGGSLGLWVGMSVISLAEILELGILILRFLRKRTFRLFTTEKKRANAEATLNDGLNQIIKGFYDINEDKQGGRIEFNDGLNKIINSINILAAEQQKIDNDQNSIEISIIANERVQPEQHNIYSSNEFVLES</sequence>
<evidence type="ECO:0000256" key="9">
    <source>
        <dbReference type="ARBA" id="ARBA00023201"/>
    </source>
</evidence>
<evidence type="ECO:0008006" key="15">
    <source>
        <dbReference type="Google" id="ProtNLM"/>
    </source>
</evidence>
<proteinExistence type="inferred from homology"/>
<dbReference type="GO" id="GO:0005886">
    <property type="term" value="C:plasma membrane"/>
    <property type="evidence" value="ECO:0007669"/>
    <property type="project" value="TreeGrafter"/>
</dbReference>
<evidence type="ECO:0000256" key="2">
    <source>
        <dbReference type="ARBA" id="ARBA00022448"/>
    </source>
</evidence>
<keyword evidence="4 11" id="KW-0812">Transmembrane</keyword>
<keyword evidence="14" id="KW-1185">Reference proteome</keyword>
<dbReference type="AlphaFoldDB" id="A0A6J8EH66"/>
<name>A0A6J8EH66_MYTCO</name>
<reference evidence="13 14" key="1">
    <citation type="submission" date="2020-06" db="EMBL/GenBank/DDBJ databases">
        <authorList>
            <person name="Li R."/>
            <person name="Bekaert M."/>
        </authorList>
    </citation>
    <scope>NUCLEOTIDE SEQUENCE [LARGE SCALE GENOMIC DNA]</scope>
    <source>
        <strain evidence="14">wild</strain>
    </source>
</reference>
<keyword evidence="8 12" id="KW-0472">Membrane</keyword>
<keyword evidence="6" id="KW-0915">Sodium</keyword>
<comment type="similarity">
    <text evidence="11">Belongs to the amiloride-sensitive sodium channel (TC 1.A.6) family.</text>
</comment>
<keyword evidence="3 11" id="KW-0894">Sodium channel</keyword>
<keyword evidence="7 11" id="KW-0406">Ion transport</keyword>
<dbReference type="PANTHER" id="PTHR11690:SF248">
    <property type="entry name" value="PICKPOCKET 17, ISOFORM A"/>
    <property type="match status" value="1"/>
</dbReference>
<evidence type="ECO:0000313" key="14">
    <source>
        <dbReference type="Proteomes" id="UP000507470"/>
    </source>
</evidence>
<keyword evidence="2 11" id="KW-0813">Transport</keyword>
<evidence type="ECO:0000256" key="4">
    <source>
        <dbReference type="ARBA" id="ARBA00022692"/>
    </source>
</evidence>